<dbReference type="EMBL" id="JAUEPT010000017">
    <property type="protein sequence ID" value="KAK0445181.1"/>
    <property type="molecule type" value="Genomic_DNA"/>
</dbReference>
<evidence type="ECO:0000313" key="3">
    <source>
        <dbReference type="Proteomes" id="UP001175226"/>
    </source>
</evidence>
<name>A0AA39JNY2_9AGAR</name>
<keyword evidence="1" id="KW-0732">Signal</keyword>
<organism evidence="2 3">
    <name type="scientific">Armillaria borealis</name>
    <dbReference type="NCBI Taxonomy" id="47425"/>
    <lineage>
        <taxon>Eukaryota</taxon>
        <taxon>Fungi</taxon>
        <taxon>Dikarya</taxon>
        <taxon>Basidiomycota</taxon>
        <taxon>Agaricomycotina</taxon>
        <taxon>Agaricomycetes</taxon>
        <taxon>Agaricomycetidae</taxon>
        <taxon>Agaricales</taxon>
        <taxon>Marasmiineae</taxon>
        <taxon>Physalacriaceae</taxon>
        <taxon>Armillaria</taxon>
    </lineage>
</organism>
<feature type="signal peptide" evidence="1">
    <location>
        <begin position="1"/>
        <end position="17"/>
    </location>
</feature>
<proteinExistence type="predicted"/>
<evidence type="ECO:0008006" key="4">
    <source>
        <dbReference type="Google" id="ProtNLM"/>
    </source>
</evidence>
<evidence type="ECO:0000256" key="1">
    <source>
        <dbReference type="SAM" id="SignalP"/>
    </source>
</evidence>
<accession>A0AA39JNY2</accession>
<dbReference type="AlphaFoldDB" id="A0AA39JNY2"/>
<protein>
    <recommendedName>
        <fullName evidence="4">Secreted protein</fullName>
    </recommendedName>
</protein>
<evidence type="ECO:0000313" key="2">
    <source>
        <dbReference type="EMBL" id="KAK0445181.1"/>
    </source>
</evidence>
<keyword evidence="3" id="KW-1185">Reference proteome</keyword>
<feature type="chain" id="PRO_5041341867" description="Secreted protein" evidence="1">
    <location>
        <begin position="18"/>
        <end position="81"/>
    </location>
</feature>
<sequence>MIYLYLIISLFLYVNSAQCPHIVKERERKYFRAKCEIQGLRFCQGLLGWYQNPCCSCFPSGPAAILHTITQRPIYSSLKNS</sequence>
<dbReference type="Proteomes" id="UP001175226">
    <property type="component" value="Unassembled WGS sequence"/>
</dbReference>
<comment type="caution">
    <text evidence="2">The sequence shown here is derived from an EMBL/GenBank/DDBJ whole genome shotgun (WGS) entry which is preliminary data.</text>
</comment>
<reference evidence="2" key="1">
    <citation type="submission" date="2023-06" db="EMBL/GenBank/DDBJ databases">
        <authorList>
            <consortium name="Lawrence Berkeley National Laboratory"/>
            <person name="Ahrendt S."/>
            <person name="Sahu N."/>
            <person name="Indic B."/>
            <person name="Wong-Bajracharya J."/>
            <person name="Merenyi Z."/>
            <person name="Ke H.-M."/>
            <person name="Monk M."/>
            <person name="Kocsube S."/>
            <person name="Drula E."/>
            <person name="Lipzen A."/>
            <person name="Balint B."/>
            <person name="Henrissat B."/>
            <person name="Andreopoulos B."/>
            <person name="Martin F.M."/>
            <person name="Harder C.B."/>
            <person name="Rigling D."/>
            <person name="Ford K.L."/>
            <person name="Foster G.D."/>
            <person name="Pangilinan J."/>
            <person name="Papanicolaou A."/>
            <person name="Barry K."/>
            <person name="LaButti K."/>
            <person name="Viragh M."/>
            <person name="Koriabine M."/>
            <person name="Yan M."/>
            <person name="Riley R."/>
            <person name="Champramary S."/>
            <person name="Plett K.L."/>
            <person name="Tsai I.J."/>
            <person name="Slot J."/>
            <person name="Sipos G."/>
            <person name="Plett J."/>
            <person name="Nagy L.G."/>
            <person name="Grigoriev I.V."/>
        </authorList>
    </citation>
    <scope>NUCLEOTIDE SEQUENCE</scope>
    <source>
        <strain evidence="2">FPL87.14</strain>
    </source>
</reference>
<gene>
    <name evidence="2" type="ORF">EV421DRAFT_1798112</name>
</gene>